<reference evidence="1 2" key="1">
    <citation type="submission" date="2022-12" db="EMBL/GenBank/DDBJ databases">
        <title>Chromosome-level genome of Tegillarca granosa.</title>
        <authorList>
            <person name="Kim J."/>
        </authorList>
    </citation>
    <scope>NUCLEOTIDE SEQUENCE [LARGE SCALE GENOMIC DNA]</scope>
    <source>
        <strain evidence="1">Teg-2019</strain>
        <tissue evidence="1">Adductor muscle</tissue>
    </source>
</reference>
<name>A0ABQ9FMY2_TEGGR</name>
<evidence type="ECO:0000313" key="1">
    <source>
        <dbReference type="EMBL" id="KAJ8318637.1"/>
    </source>
</evidence>
<proteinExistence type="predicted"/>
<protein>
    <submittedName>
        <fullName evidence="1">Uncharacterized protein</fullName>
    </submittedName>
</protein>
<dbReference type="Proteomes" id="UP001217089">
    <property type="component" value="Unassembled WGS sequence"/>
</dbReference>
<gene>
    <name evidence="1" type="ORF">KUTeg_003728</name>
</gene>
<comment type="caution">
    <text evidence="1">The sequence shown here is derived from an EMBL/GenBank/DDBJ whole genome shotgun (WGS) entry which is preliminary data.</text>
</comment>
<sequence>MYLNYILCVSLLFVKKYFYALLYITWLFIVGKIFYIFYILYFVFNNILIFVFSTSRLGLSDIFSCCFFRKSLKNYIFNMLWTDSINTLPVLNYLQHMNSIDTPQVFHCLLHMGQYRYSPSVQFPSTYGQYRYCPSFQFSSTYGTVSILPKL</sequence>
<accession>A0ABQ9FMY2</accession>
<dbReference type="EMBL" id="JARBDR010000214">
    <property type="protein sequence ID" value="KAJ8318637.1"/>
    <property type="molecule type" value="Genomic_DNA"/>
</dbReference>
<evidence type="ECO:0000313" key="2">
    <source>
        <dbReference type="Proteomes" id="UP001217089"/>
    </source>
</evidence>
<organism evidence="1 2">
    <name type="scientific">Tegillarca granosa</name>
    <name type="common">Malaysian cockle</name>
    <name type="synonym">Anadara granosa</name>
    <dbReference type="NCBI Taxonomy" id="220873"/>
    <lineage>
        <taxon>Eukaryota</taxon>
        <taxon>Metazoa</taxon>
        <taxon>Spiralia</taxon>
        <taxon>Lophotrochozoa</taxon>
        <taxon>Mollusca</taxon>
        <taxon>Bivalvia</taxon>
        <taxon>Autobranchia</taxon>
        <taxon>Pteriomorphia</taxon>
        <taxon>Arcoida</taxon>
        <taxon>Arcoidea</taxon>
        <taxon>Arcidae</taxon>
        <taxon>Tegillarca</taxon>
    </lineage>
</organism>
<keyword evidence="2" id="KW-1185">Reference proteome</keyword>